<dbReference type="InterPro" id="IPR046796">
    <property type="entry name" value="Transposase_32_dom"/>
</dbReference>
<dbReference type="Pfam" id="PF20167">
    <property type="entry name" value="Transposase_32"/>
    <property type="match status" value="1"/>
</dbReference>
<evidence type="ECO:0000313" key="4">
    <source>
        <dbReference type="Proteomes" id="UP001604336"/>
    </source>
</evidence>
<feature type="domain" description="Putative plant transposon protein" evidence="2">
    <location>
        <begin position="78"/>
        <end position="222"/>
    </location>
</feature>
<sequence length="352" mass="39950">MAPRSKPTTSRKGKEIAEDSNAHKRARPAAPTYELYVSGEAKQQATIFSSWLAIAEREYIYGSGAGIHGKFHLAITDEEEKDAYETYVRGVWVPFSPDVIGHFYGVLEGSDAPAITNWNVVARVIYPIEHPKPWPQSNVVHHGDMSDELHLLHSFTASNITLTTHLTKIYPARMTILYLLATGHHFNFGEHIFNMIMDLASSPKGRSKLIFPGLISALYKRAQDKSTAMLMSADLQPSWRWKMKTTLQSLRMSPLSQKRRSYHRGYDAEVDSTFDQFWTLSRPLYTAIRVNFNAYEMARTNSLLHCAQWASTNAVTIMSYLQCLSISISTTFRLLLQMLLDQLLLRRSLSAD</sequence>
<evidence type="ECO:0000256" key="1">
    <source>
        <dbReference type="SAM" id="MobiDB-lite"/>
    </source>
</evidence>
<evidence type="ECO:0000313" key="3">
    <source>
        <dbReference type="EMBL" id="KAL2454319.1"/>
    </source>
</evidence>
<dbReference type="EMBL" id="JBFOLK010000409">
    <property type="protein sequence ID" value="KAL2454319.1"/>
    <property type="molecule type" value="Genomic_DNA"/>
</dbReference>
<evidence type="ECO:0000259" key="2">
    <source>
        <dbReference type="Pfam" id="PF20167"/>
    </source>
</evidence>
<gene>
    <name evidence="3" type="ORF">Adt_48178</name>
</gene>
<keyword evidence="4" id="KW-1185">Reference proteome</keyword>
<reference evidence="4" key="1">
    <citation type="submission" date="2024-07" db="EMBL/GenBank/DDBJ databases">
        <title>Two chromosome-level genome assemblies of Korean endemic species Abeliophyllum distichum and Forsythia ovata (Oleaceae).</title>
        <authorList>
            <person name="Jang H."/>
        </authorList>
    </citation>
    <scope>NUCLEOTIDE SEQUENCE [LARGE SCALE GENOMIC DNA]</scope>
</reference>
<dbReference type="AlphaFoldDB" id="A0ABD1NSI6"/>
<feature type="compositionally biased region" description="Basic and acidic residues" evidence="1">
    <location>
        <begin position="12"/>
        <end position="22"/>
    </location>
</feature>
<comment type="caution">
    <text evidence="3">The sequence shown here is derived from an EMBL/GenBank/DDBJ whole genome shotgun (WGS) entry which is preliminary data.</text>
</comment>
<proteinExistence type="predicted"/>
<accession>A0ABD1NSI6</accession>
<dbReference type="Proteomes" id="UP001604336">
    <property type="component" value="Unassembled WGS sequence"/>
</dbReference>
<organism evidence="3 4">
    <name type="scientific">Abeliophyllum distichum</name>
    <dbReference type="NCBI Taxonomy" id="126358"/>
    <lineage>
        <taxon>Eukaryota</taxon>
        <taxon>Viridiplantae</taxon>
        <taxon>Streptophyta</taxon>
        <taxon>Embryophyta</taxon>
        <taxon>Tracheophyta</taxon>
        <taxon>Spermatophyta</taxon>
        <taxon>Magnoliopsida</taxon>
        <taxon>eudicotyledons</taxon>
        <taxon>Gunneridae</taxon>
        <taxon>Pentapetalae</taxon>
        <taxon>asterids</taxon>
        <taxon>lamiids</taxon>
        <taxon>Lamiales</taxon>
        <taxon>Oleaceae</taxon>
        <taxon>Forsythieae</taxon>
        <taxon>Abeliophyllum</taxon>
    </lineage>
</organism>
<feature type="compositionally biased region" description="Polar residues" evidence="1">
    <location>
        <begin position="1"/>
        <end position="10"/>
    </location>
</feature>
<feature type="region of interest" description="Disordered" evidence="1">
    <location>
        <begin position="1"/>
        <end position="26"/>
    </location>
</feature>
<protein>
    <recommendedName>
        <fullName evidence="2">Putative plant transposon protein domain-containing protein</fullName>
    </recommendedName>
</protein>
<name>A0ABD1NSI6_9LAMI</name>